<proteinExistence type="predicted"/>
<keyword evidence="3" id="KW-0804">Transcription</keyword>
<dbReference type="SUPFAM" id="SSF52540">
    <property type="entry name" value="P-loop containing nucleoside triphosphate hydrolases"/>
    <property type="match status" value="1"/>
</dbReference>
<dbReference type="GO" id="GO:0003677">
    <property type="term" value="F:DNA binding"/>
    <property type="evidence" value="ECO:0007669"/>
    <property type="project" value="UniProtKB-KW"/>
</dbReference>
<comment type="caution">
    <text evidence="5">The sequence shown here is derived from an EMBL/GenBank/DDBJ whole genome shotgun (WGS) entry which is preliminary data.</text>
</comment>
<evidence type="ECO:0000313" key="6">
    <source>
        <dbReference type="Proteomes" id="UP001515100"/>
    </source>
</evidence>
<organism evidence="5 6">
    <name type="scientific">Aeromicrobium fastidiosum</name>
    <dbReference type="NCBI Taxonomy" id="52699"/>
    <lineage>
        <taxon>Bacteria</taxon>
        <taxon>Bacillati</taxon>
        <taxon>Actinomycetota</taxon>
        <taxon>Actinomycetes</taxon>
        <taxon>Propionibacteriales</taxon>
        <taxon>Nocardioidaceae</taxon>
        <taxon>Aeromicrobium</taxon>
    </lineage>
</organism>
<keyword evidence="1" id="KW-0805">Transcription regulation</keyword>
<protein>
    <recommendedName>
        <fullName evidence="4">HTH luxR-type domain-containing protein</fullName>
    </recommendedName>
</protein>
<gene>
    <name evidence="5" type="ORF">ESP62_003680</name>
</gene>
<dbReference type="PANTHER" id="PTHR44688:SF16">
    <property type="entry name" value="DNA-BINDING TRANSCRIPTIONAL ACTIVATOR DEVR_DOSR"/>
    <property type="match status" value="1"/>
</dbReference>
<dbReference type="Pfam" id="PF00196">
    <property type="entry name" value="GerE"/>
    <property type="match status" value="1"/>
</dbReference>
<dbReference type="RefSeq" id="WP_129180646.1">
    <property type="nucleotide sequence ID" value="NZ_JAGIOG010000001.1"/>
</dbReference>
<dbReference type="Gene3D" id="1.10.10.10">
    <property type="entry name" value="Winged helix-like DNA-binding domain superfamily/Winged helix DNA-binding domain"/>
    <property type="match status" value="1"/>
</dbReference>
<dbReference type="CDD" id="cd06170">
    <property type="entry name" value="LuxR_C_like"/>
    <property type="match status" value="1"/>
</dbReference>
<accession>A0A641AS05</accession>
<dbReference type="SUPFAM" id="SSF46894">
    <property type="entry name" value="C-terminal effector domain of the bipartite response regulators"/>
    <property type="match status" value="1"/>
</dbReference>
<evidence type="ECO:0000256" key="3">
    <source>
        <dbReference type="ARBA" id="ARBA00023163"/>
    </source>
</evidence>
<dbReference type="InterPro" id="IPR027417">
    <property type="entry name" value="P-loop_NTPase"/>
</dbReference>
<dbReference type="PANTHER" id="PTHR44688">
    <property type="entry name" value="DNA-BINDING TRANSCRIPTIONAL ACTIVATOR DEVR_DOSR"/>
    <property type="match status" value="1"/>
</dbReference>
<sequence length="836" mass="91534">MGLPRIDEKAIRRPRLLARLDELPALTLVRGPIGSGKTTLAAQWASEARAAGHEVLWLDGTVDTPATVVEALAEVAGAVVPVGSSTEEALAGLTPRLRRLSSPLVLVIDAFDPLADELGEPLMSLLRRCRSIHAVMCVRGRHDFVWHAVAGAGYRLIAMDELAFTADELVTMASAQGIRADDQTVEEILQGTAGLAAFIRVGMQARRDETVGSWWSWGNVRDFIRDQVTAMVGADAVAAVSAVTQLGGIDIDVLRASLGPEHRQLVDAVQGLGVVERRRESDRLHLSVPPVVVEALRGTHHVDGDRYLASLQDSVIGELERLGRVMDAVDLARRAGRHEALVGLVKRHWWDIAAEDVAILAEALTEIPNELLEPRSALMRHLAELIPDRVADQQLEPIDTIPVDDDELRARAADPDATVLLDGIMIALMAARFRGERAAAREEVRRGMLMVAAMAHETQHDLPASIRRFFVQAGLMHLLDLDLTAAELAFRRGYGPDRHESPDVLRREAANKLALVSALRGDHTTTRAWLHRSDAIDPPTGWLTPNIEAPRRVAEAIMALDRLDRAEAERHMAELSATISTDELWFLELTVRAAAALLWDGGHVVLHEIQLARAERGHLMTEGTLAQAQLNAWEATLHMALGHGTRAETLLAEHGGAFRTRTVRARLLHLSGRSREALGLLASITQTPHDFTRVRAEALLLTAQVHHELGDAEVARTYLAGAAVHAELVSTFASVSRSVLDEHVEAVPALRAVLDEIDSREPVAGYPEALEVVVLTERERQLLELLPTPQSRDSIARSLFVSTNTIKTQLQALYRKLGVKTRDDVVARAYELGLLR</sequence>
<evidence type="ECO:0000313" key="5">
    <source>
        <dbReference type="EMBL" id="KAA1380307.1"/>
    </source>
</evidence>
<evidence type="ECO:0000256" key="2">
    <source>
        <dbReference type="ARBA" id="ARBA00023125"/>
    </source>
</evidence>
<dbReference type="SMART" id="SM00421">
    <property type="entry name" value="HTH_LUXR"/>
    <property type="match status" value="1"/>
</dbReference>
<evidence type="ECO:0000259" key="4">
    <source>
        <dbReference type="PROSITE" id="PS50043"/>
    </source>
</evidence>
<dbReference type="OrthoDB" id="134985at2"/>
<dbReference type="EMBL" id="SDPP02000001">
    <property type="protein sequence ID" value="KAA1380307.1"/>
    <property type="molecule type" value="Genomic_DNA"/>
</dbReference>
<dbReference type="InterPro" id="IPR036388">
    <property type="entry name" value="WH-like_DNA-bd_sf"/>
</dbReference>
<evidence type="ECO:0000256" key="1">
    <source>
        <dbReference type="ARBA" id="ARBA00023015"/>
    </source>
</evidence>
<dbReference type="AlphaFoldDB" id="A0A641AS05"/>
<dbReference type="InterPro" id="IPR016032">
    <property type="entry name" value="Sig_transdc_resp-reg_C-effctor"/>
</dbReference>
<dbReference type="Gene3D" id="3.40.50.300">
    <property type="entry name" value="P-loop containing nucleotide triphosphate hydrolases"/>
    <property type="match status" value="1"/>
</dbReference>
<dbReference type="InterPro" id="IPR000792">
    <property type="entry name" value="Tscrpt_reg_LuxR_C"/>
</dbReference>
<dbReference type="GO" id="GO:0006355">
    <property type="term" value="P:regulation of DNA-templated transcription"/>
    <property type="evidence" value="ECO:0007669"/>
    <property type="project" value="InterPro"/>
</dbReference>
<keyword evidence="6" id="KW-1185">Reference proteome</keyword>
<dbReference type="Proteomes" id="UP001515100">
    <property type="component" value="Unassembled WGS sequence"/>
</dbReference>
<dbReference type="PROSITE" id="PS50043">
    <property type="entry name" value="HTH_LUXR_2"/>
    <property type="match status" value="1"/>
</dbReference>
<keyword evidence="2" id="KW-0238">DNA-binding</keyword>
<name>A0A641AS05_9ACTN</name>
<feature type="domain" description="HTH luxR-type" evidence="4">
    <location>
        <begin position="768"/>
        <end position="833"/>
    </location>
</feature>
<reference evidence="5" key="1">
    <citation type="submission" date="2019-09" db="EMBL/GenBank/DDBJ databases">
        <authorList>
            <person name="Li J."/>
        </authorList>
    </citation>
    <scope>NUCLEOTIDE SEQUENCE [LARGE SCALE GENOMIC DNA]</scope>
    <source>
        <strain evidence="5">NRBC 14897</strain>
    </source>
</reference>